<sequence length="504" mass="55715">MLQSGAIAGTLLGMGDLGLLSQLRPVSAEEARLDPNVVRLDSSIEPLVRLIEQTPRAQLMEVVAERIKKGTSYREVLAALLLVGVKNVEPRPSVGHKFHAVLVVNSAHLASISSPDEHRWLPIFWALDHYKSAAQRDVEERGDWTMSALDDSKILPHAKARAQFIEAMETWDEEKADVAAASLARTGGANEIYRLLFKYGSRDYRSIGHKAIYVANSYRTLGCIGWQHAEPVLRSLTYALLMHEGSNPAKRDDEADRPFRRNEEIAAKLRDDWTTGKLDPGATLAMIETLRSGSNDDACDQAVQLINGGAHPQAIWDAIHVVAGEMVMQQPAIVPLHSVTTTNALRYAYETCGDDQTRRLLLLQNAAFLPMFRGGMNGRGNVKQTLATNLEATKPEGDATQAVEDIFAQLGSDPTSAARLTLGYLQDEENHAAKAKQLIDAARVLIFRKGTNAHDYKFSSAILEDYYHVSPQWRNTYLASNIFLLRDSQRADNQLVSRIEAALA</sequence>
<dbReference type="EMBL" id="PUIB01000024">
    <property type="protein sequence ID" value="PQO28962.1"/>
    <property type="molecule type" value="Genomic_DNA"/>
</dbReference>
<dbReference type="OrthoDB" id="176343at2"/>
<evidence type="ECO:0000313" key="1">
    <source>
        <dbReference type="EMBL" id="PQO28962.1"/>
    </source>
</evidence>
<name>A0A2S8F9Z7_9BACT</name>
<gene>
    <name evidence="1" type="ORF">C5Y98_23705</name>
</gene>
<reference evidence="1 2" key="1">
    <citation type="submission" date="2018-02" db="EMBL/GenBank/DDBJ databases">
        <title>Comparative genomes isolates from brazilian mangrove.</title>
        <authorList>
            <person name="Araujo J.E."/>
            <person name="Taketani R.G."/>
            <person name="Silva M.C.P."/>
            <person name="Loureco M.V."/>
            <person name="Andreote F.D."/>
        </authorList>
    </citation>
    <scope>NUCLEOTIDE SEQUENCE [LARGE SCALE GENOMIC DNA]</scope>
    <source>
        <strain evidence="1 2">NAP PRIS-MGV</strain>
    </source>
</reference>
<proteinExistence type="predicted"/>
<accession>A0A2S8F9Z7</accession>
<comment type="caution">
    <text evidence="1">The sequence shown here is derived from an EMBL/GenBank/DDBJ whole genome shotgun (WGS) entry which is preliminary data.</text>
</comment>
<dbReference type="AlphaFoldDB" id="A0A2S8F9Z7"/>
<dbReference type="Proteomes" id="UP000239388">
    <property type="component" value="Unassembled WGS sequence"/>
</dbReference>
<protein>
    <submittedName>
        <fullName evidence="1">Uncharacterized protein</fullName>
    </submittedName>
</protein>
<evidence type="ECO:0000313" key="2">
    <source>
        <dbReference type="Proteomes" id="UP000239388"/>
    </source>
</evidence>
<organism evidence="1 2">
    <name type="scientific">Blastopirellula marina</name>
    <dbReference type="NCBI Taxonomy" id="124"/>
    <lineage>
        <taxon>Bacteria</taxon>
        <taxon>Pseudomonadati</taxon>
        <taxon>Planctomycetota</taxon>
        <taxon>Planctomycetia</taxon>
        <taxon>Pirellulales</taxon>
        <taxon>Pirellulaceae</taxon>
        <taxon>Blastopirellula</taxon>
    </lineage>
</organism>